<dbReference type="Gene3D" id="3.40.50.300">
    <property type="entry name" value="P-loop containing nucleotide triphosphate hydrolases"/>
    <property type="match status" value="1"/>
</dbReference>
<gene>
    <name evidence="10" type="ORF">Q7A36_23910</name>
</gene>
<dbReference type="PROSITE" id="PS00211">
    <property type="entry name" value="ABC_TRANSPORTER_1"/>
    <property type="match status" value="1"/>
</dbReference>
<evidence type="ECO:0000256" key="6">
    <source>
        <dbReference type="ARBA" id="ARBA00023136"/>
    </source>
</evidence>
<evidence type="ECO:0000256" key="3">
    <source>
        <dbReference type="ARBA" id="ARBA00022741"/>
    </source>
</evidence>
<keyword evidence="6 7" id="KW-0472">Membrane</keyword>
<dbReference type="EMBL" id="JAUTWS010000028">
    <property type="protein sequence ID" value="MDO9711414.1"/>
    <property type="molecule type" value="Genomic_DNA"/>
</dbReference>
<reference evidence="10 11" key="1">
    <citation type="submission" date="2023-08" db="EMBL/GenBank/DDBJ databases">
        <title>The draft genome sequence of Paracraurococcus sp. LOR1-02.</title>
        <authorList>
            <person name="Kingkaew E."/>
            <person name="Tanasupawat S."/>
        </authorList>
    </citation>
    <scope>NUCLEOTIDE SEQUENCE [LARGE SCALE GENOMIC DNA]</scope>
    <source>
        <strain evidence="10 11">LOR1-02</strain>
    </source>
</reference>
<feature type="domain" description="ABC transporter" evidence="8">
    <location>
        <begin position="331"/>
        <end position="561"/>
    </location>
</feature>
<comment type="caution">
    <text evidence="10">The sequence shown here is derived from an EMBL/GenBank/DDBJ whole genome shotgun (WGS) entry which is preliminary data.</text>
</comment>
<evidence type="ECO:0000256" key="7">
    <source>
        <dbReference type="SAM" id="Phobius"/>
    </source>
</evidence>
<dbReference type="Gene3D" id="1.20.1560.10">
    <property type="entry name" value="ABC transporter type 1, transmembrane domain"/>
    <property type="match status" value="1"/>
</dbReference>
<dbReference type="PANTHER" id="PTHR24221:SF248">
    <property type="entry name" value="ABC TRANSPORTER TRANSMEMBRANE REGION"/>
    <property type="match status" value="1"/>
</dbReference>
<dbReference type="InterPro" id="IPR027417">
    <property type="entry name" value="P-loop_NTPase"/>
</dbReference>
<dbReference type="GO" id="GO:0005524">
    <property type="term" value="F:ATP binding"/>
    <property type="evidence" value="ECO:0007669"/>
    <property type="project" value="UniProtKB-KW"/>
</dbReference>
<feature type="transmembrane region" description="Helical" evidence="7">
    <location>
        <begin position="21"/>
        <end position="43"/>
    </location>
</feature>
<evidence type="ECO:0000256" key="5">
    <source>
        <dbReference type="ARBA" id="ARBA00022989"/>
    </source>
</evidence>
<sequence length="564" mass="59115">MSAALRNPGLRLRDVGVTPGAVLALVLLTVASQLAFLAFLLVMKHISDGVMDTRNGATAIAFAGLYALIVVMCAGYGHLRSAILGAIAERLGITLQVEALQAAVRNAVRTDTAQGTAVLREISRVQSFFANRSVLLFLELIGAVVAIAIMFCLDTGLGLFGLGGAAAVGGLGLLVHRVADPAARAGARALSDSAVELSSQLSHPDLVRGLGLVPATLARWQHRYGAALALDEAARDRAKAVQAIEHLLHDLIQMAVFVYVCLLLFEQAATAGMLVSVYFLSGNALQPFSHLTQSWENWSGGVAAWRRLRRVMRQEAAPEPLPRDPAAPAGLLLDGVAFHPPRREAPIVGGVALHLAPGAVCTVQGPNGVGKSTLMRLVLGLLPPTDGRVLLDGQDTLRCDRESLGARIGYLPQDVQLLDDDVFGNIGRGPGAAPEAVVAAARAAGAHEMIGRLPLGYQTPAGHTSGLSAGQRRLVGLARALYGDPALLVLDEPEVGLDGSARTEMRAAVERTRARGGVVLVVTHEPLTWSDVADIRLTLGPKGAWEAQSLRPGAAMQETGLAAH</sequence>
<dbReference type="InterPro" id="IPR036640">
    <property type="entry name" value="ABC1_TM_sf"/>
</dbReference>
<evidence type="ECO:0000256" key="1">
    <source>
        <dbReference type="ARBA" id="ARBA00004651"/>
    </source>
</evidence>
<keyword evidence="4 10" id="KW-0067">ATP-binding</keyword>
<evidence type="ECO:0000313" key="11">
    <source>
        <dbReference type="Proteomes" id="UP001243009"/>
    </source>
</evidence>
<dbReference type="InterPro" id="IPR003439">
    <property type="entry name" value="ABC_transporter-like_ATP-bd"/>
</dbReference>
<dbReference type="SUPFAM" id="SSF90123">
    <property type="entry name" value="ABC transporter transmembrane region"/>
    <property type="match status" value="1"/>
</dbReference>
<dbReference type="PANTHER" id="PTHR24221">
    <property type="entry name" value="ATP-BINDING CASSETTE SUB-FAMILY B"/>
    <property type="match status" value="1"/>
</dbReference>
<dbReference type="Proteomes" id="UP001243009">
    <property type="component" value="Unassembled WGS sequence"/>
</dbReference>
<evidence type="ECO:0000256" key="2">
    <source>
        <dbReference type="ARBA" id="ARBA00022692"/>
    </source>
</evidence>
<feature type="transmembrane region" description="Helical" evidence="7">
    <location>
        <begin position="256"/>
        <end position="280"/>
    </location>
</feature>
<proteinExistence type="predicted"/>
<dbReference type="RefSeq" id="WP_305106272.1">
    <property type="nucleotide sequence ID" value="NZ_JAUTWS010000028.1"/>
</dbReference>
<dbReference type="InterPro" id="IPR003593">
    <property type="entry name" value="AAA+_ATPase"/>
</dbReference>
<dbReference type="Pfam" id="PF00005">
    <property type="entry name" value="ABC_tran"/>
    <property type="match status" value="1"/>
</dbReference>
<dbReference type="InterPro" id="IPR011527">
    <property type="entry name" value="ABC1_TM_dom"/>
</dbReference>
<keyword evidence="2 7" id="KW-0812">Transmembrane</keyword>
<keyword evidence="5 7" id="KW-1133">Transmembrane helix</keyword>
<dbReference type="InterPro" id="IPR039421">
    <property type="entry name" value="Type_1_exporter"/>
</dbReference>
<dbReference type="InterPro" id="IPR017871">
    <property type="entry name" value="ABC_transporter-like_CS"/>
</dbReference>
<dbReference type="SMART" id="SM00382">
    <property type="entry name" value="AAA"/>
    <property type="match status" value="1"/>
</dbReference>
<feature type="transmembrane region" description="Helical" evidence="7">
    <location>
        <begin position="134"/>
        <end position="151"/>
    </location>
</feature>
<comment type="subcellular location">
    <subcellularLocation>
        <location evidence="1">Cell membrane</location>
        <topology evidence="1">Multi-pass membrane protein</topology>
    </subcellularLocation>
</comment>
<dbReference type="SUPFAM" id="SSF52540">
    <property type="entry name" value="P-loop containing nucleoside triphosphate hydrolases"/>
    <property type="match status" value="1"/>
</dbReference>
<keyword evidence="3" id="KW-0547">Nucleotide-binding</keyword>
<evidence type="ECO:0000313" key="10">
    <source>
        <dbReference type="EMBL" id="MDO9711414.1"/>
    </source>
</evidence>
<evidence type="ECO:0000259" key="8">
    <source>
        <dbReference type="PROSITE" id="PS50893"/>
    </source>
</evidence>
<evidence type="ECO:0000256" key="4">
    <source>
        <dbReference type="ARBA" id="ARBA00022840"/>
    </source>
</evidence>
<organism evidence="10 11">
    <name type="scientific">Paracraurococcus lichenis</name>
    <dbReference type="NCBI Taxonomy" id="3064888"/>
    <lineage>
        <taxon>Bacteria</taxon>
        <taxon>Pseudomonadati</taxon>
        <taxon>Pseudomonadota</taxon>
        <taxon>Alphaproteobacteria</taxon>
        <taxon>Acetobacterales</taxon>
        <taxon>Roseomonadaceae</taxon>
        <taxon>Paracraurococcus</taxon>
    </lineage>
</organism>
<feature type="transmembrane region" description="Helical" evidence="7">
    <location>
        <begin position="55"/>
        <end position="77"/>
    </location>
</feature>
<keyword evidence="11" id="KW-1185">Reference proteome</keyword>
<dbReference type="Pfam" id="PF00664">
    <property type="entry name" value="ABC_membrane"/>
    <property type="match status" value="1"/>
</dbReference>
<accession>A0ABT9E5H0</accession>
<protein>
    <submittedName>
        <fullName evidence="10">ATP-binding cassette domain-containing protein</fullName>
    </submittedName>
</protein>
<evidence type="ECO:0000259" key="9">
    <source>
        <dbReference type="PROSITE" id="PS50929"/>
    </source>
</evidence>
<feature type="transmembrane region" description="Helical" evidence="7">
    <location>
        <begin position="157"/>
        <end position="175"/>
    </location>
</feature>
<dbReference type="PROSITE" id="PS50929">
    <property type="entry name" value="ABC_TM1F"/>
    <property type="match status" value="1"/>
</dbReference>
<dbReference type="PROSITE" id="PS50893">
    <property type="entry name" value="ABC_TRANSPORTER_2"/>
    <property type="match status" value="1"/>
</dbReference>
<name>A0ABT9E5H0_9PROT</name>
<feature type="domain" description="ABC transmembrane type-1" evidence="9">
    <location>
        <begin position="23"/>
        <end position="300"/>
    </location>
</feature>